<evidence type="ECO:0000256" key="5">
    <source>
        <dbReference type="ARBA" id="ARBA00023125"/>
    </source>
</evidence>
<dbReference type="Proteomes" id="UP000029585">
    <property type="component" value="Unassembled WGS sequence"/>
</dbReference>
<dbReference type="InterPro" id="IPR039420">
    <property type="entry name" value="WalR-like"/>
</dbReference>
<dbReference type="GO" id="GO:0005829">
    <property type="term" value="C:cytosol"/>
    <property type="evidence" value="ECO:0007669"/>
    <property type="project" value="TreeGrafter"/>
</dbReference>
<dbReference type="SUPFAM" id="SSF52172">
    <property type="entry name" value="CheY-like"/>
    <property type="match status" value="1"/>
</dbReference>
<protein>
    <recommendedName>
        <fullName evidence="1">Stage 0 sporulation protein A homolog</fullName>
    </recommendedName>
</protein>
<comment type="function">
    <text evidence="7">May play the central regulatory role in sporulation. It may be an element of the effector pathway responsible for the activation of sporulation genes in response to nutritional stress. Spo0A may act in concert with spo0H (a sigma factor) to control the expression of some genes that are critical to the sporulation process.</text>
</comment>
<evidence type="ECO:0000256" key="1">
    <source>
        <dbReference type="ARBA" id="ARBA00018672"/>
    </source>
</evidence>
<evidence type="ECO:0000256" key="2">
    <source>
        <dbReference type="ARBA" id="ARBA00022553"/>
    </source>
</evidence>
<keyword evidence="6" id="KW-0804">Transcription</keyword>
<dbReference type="HOGENOM" id="CLU_000445_14_2_9"/>
<proteinExistence type="predicted"/>
<dbReference type="PANTHER" id="PTHR48111">
    <property type="entry name" value="REGULATOR OF RPOS"/>
    <property type="match status" value="1"/>
</dbReference>
<keyword evidence="3" id="KW-0902">Two-component regulatory system</keyword>
<dbReference type="GO" id="GO:0000976">
    <property type="term" value="F:transcription cis-regulatory region binding"/>
    <property type="evidence" value="ECO:0007669"/>
    <property type="project" value="TreeGrafter"/>
</dbReference>
<dbReference type="InterPro" id="IPR001789">
    <property type="entry name" value="Sig_transdc_resp-reg_receiver"/>
</dbReference>
<feature type="domain" description="Response regulatory" evidence="9">
    <location>
        <begin position="2"/>
        <end position="120"/>
    </location>
</feature>
<keyword evidence="12" id="KW-1185">Reference proteome</keyword>
<evidence type="ECO:0000259" key="9">
    <source>
        <dbReference type="PROSITE" id="PS50110"/>
    </source>
</evidence>
<evidence type="ECO:0000259" key="10">
    <source>
        <dbReference type="PROSITE" id="PS50930"/>
    </source>
</evidence>
<dbReference type="PANTHER" id="PTHR48111:SF1">
    <property type="entry name" value="TWO-COMPONENT RESPONSE REGULATOR ORR33"/>
    <property type="match status" value="1"/>
</dbReference>
<dbReference type="Pfam" id="PF00072">
    <property type="entry name" value="Response_reg"/>
    <property type="match status" value="1"/>
</dbReference>
<dbReference type="GO" id="GO:0006355">
    <property type="term" value="P:regulation of DNA-templated transcription"/>
    <property type="evidence" value="ECO:0007669"/>
    <property type="project" value="TreeGrafter"/>
</dbReference>
<dbReference type="eggNOG" id="COG3279">
    <property type="taxonomic scope" value="Bacteria"/>
</dbReference>
<evidence type="ECO:0000256" key="7">
    <source>
        <dbReference type="ARBA" id="ARBA00024867"/>
    </source>
</evidence>
<dbReference type="SMART" id="SM00448">
    <property type="entry name" value="REC"/>
    <property type="match status" value="1"/>
</dbReference>
<reference evidence="11 12" key="1">
    <citation type="submission" date="2011-08" db="EMBL/GenBank/DDBJ databases">
        <title>The Genome Sequence of Clostridium orbiscindens 1_3_50AFAA.</title>
        <authorList>
            <consortium name="The Broad Institute Genome Sequencing Platform"/>
            <person name="Earl A."/>
            <person name="Ward D."/>
            <person name="Feldgarden M."/>
            <person name="Gevers D."/>
            <person name="Daigneault M."/>
            <person name="Strauss J."/>
            <person name="Allen-Vercoe E."/>
            <person name="Young S.K."/>
            <person name="Zeng Q."/>
            <person name="Gargeya S."/>
            <person name="Fitzgerald M."/>
            <person name="Haas B."/>
            <person name="Abouelleil A."/>
            <person name="Alvarado L."/>
            <person name="Arachchi H.M."/>
            <person name="Berlin A."/>
            <person name="Brown A."/>
            <person name="Chapman S.B."/>
            <person name="Chen Z."/>
            <person name="Dunbar C."/>
            <person name="Freedman E."/>
            <person name="Gearin G."/>
            <person name="Gellesch M."/>
            <person name="Goldberg J."/>
            <person name="Griggs A."/>
            <person name="Gujja S."/>
            <person name="Heiman D."/>
            <person name="Howarth C."/>
            <person name="Larson L."/>
            <person name="Lui A."/>
            <person name="MacDonald P.J.P."/>
            <person name="Montmayeur A."/>
            <person name="Murphy C."/>
            <person name="Neiman D."/>
            <person name="Pearson M."/>
            <person name="Priest M."/>
            <person name="Roberts A."/>
            <person name="Saif S."/>
            <person name="Shea T."/>
            <person name="Shenoy N."/>
            <person name="Sisk P."/>
            <person name="Stolte C."/>
            <person name="Sykes S."/>
            <person name="Wortman J."/>
            <person name="Nusbaum C."/>
            <person name="Birren B."/>
        </authorList>
    </citation>
    <scope>NUCLEOTIDE SEQUENCE [LARGE SCALE GENOMIC DNA]</scope>
    <source>
        <strain evidence="11 12">1_3_50AFAA</strain>
    </source>
</reference>
<dbReference type="Pfam" id="PF04397">
    <property type="entry name" value="LytTR"/>
    <property type="match status" value="1"/>
</dbReference>
<dbReference type="RefSeq" id="WP_044942105.1">
    <property type="nucleotide sequence ID" value="NZ_KN174164.1"/>
</dbReference>
<dbReference type="SMART" id="SM00850">
    <property type="entry name" value="LytTR"/>
    <property type="match status" value="1"/>
</dbReference>
<comment type="caution">
    <text evidence="11">The sequence shown here is derived from an EMBL/GenBank/DDBJ whole genome shotgun (WGS) entry which is preliminary data.</text>
</comment>
<evidence type="ECO:0000256" key="6">
    <source>
        <dbReference type="ARBA" id="ARBA00023163"/>
    </source>
</evidence>
<dbReference type="PROSITE" id="PS50930">
    <property type="entry name" value="HTH_LYTTR"/>
    <property type="match status" value="1"/>
</dbReference>
<dbReference type="AlphaFoldDB" id="A0A096CHS1"/>
<keyword evidence="5" id="KW-0238">DNA-binding</keyword>
<accession>A0A096CHS1</accession>
<evidence type="ECO:0000256" key="8">
    <source>
        <dbReference type="PROSITE-ProRule" id="PRU00169"/>
    </source>
</evidence>
<feature type="domain" description="HTH LytTR-type" evidence="10">
    <location>
        <begin position="130"/>
        <end position="198"/>
    </location>
</feature>
<feature type="modified residue" description="4-aspartylphosphate" evidence="8">
    <location>
        <position position="57"/>
    </location>
</feature>
<dbReference type="EMBL" id="ADLO01000089">
    <property type="protein sequence ID" value="KGF54362.1"/>
    <property type="molecule type" value="Genomic_DNA"/>
</dbReference>
<dbReference type="PROSITE" id="PS50110">
    <property type="entry name" value="RESPONSE_REGULATORY"/>
    <property type="match status" value="1"/>
</dbReference>
<name>A0A096CHS1_FLAPL</name>
<dbReference type="Gene3D" id="2.40.50.1020">
    <property type="entry name" value="LytTr DNA-binding domain"/>
    <property type="match status" value="1"/>
</dbReference>
<organism evidence="11 12">
    <name type="scientific">Flavonifractor plautii 1_3_50AFAA</name>
    <dbReference type="NCBI Taxonomy" id="742738"/>
    <lineage>
        <taxon>Bacteria</taxon>
        <taxon>Bacillati</taxon>
        <taxon>Bacillota</taxon>
        <taxon>Clostridia</taxon>
        <taxon>Eubacteriales</taxon>
        <taxon>Oscillospiraceae</taxon>
        <taxon>Flavonifractor</taxon>
    </lineage>
</organism>
<dbReference type="GO" id="GO:0032993">
    <property type="term" value="C:protein-DNA complex"/>
    <property type="evidence" value="ECO:0007669"/>
    <property type="project" value="TreeGrafter"/>
</dbReference>
<dbReference type="PATRIC" id="fig|742738.3.peg.2947"/>
<evidence type="ECO:0000256" key="4">
    <source>
        <dbReference type="ARBA" id="ARBA00023015"/>
    </source>
</evidence>
<gene>
    <name evidence="11" type="ORF">HMPREF9460_02866</name>
</gene>
<evidence type="ECO:0000313" key="12">
    <source>
        <dbReference type="Proteomes" id="UP000029585"/>
    </source>
</evidence>
<dbReference type="GO" id="GO:0000156">
    <property type="term" value="F:phosphorelay response regulator activity"/>
    <property type="evidence" value="ECO:0007669"/>
    <property type="project" value="TreeGrafter"/>
</dbReference>
<dbReference type="Gene3D" id="3.40.50.2300">
    <property type="match status" value="1"/>
</dbReference>
<sequence length="240" mass="27150">MRIAIVDDLKTERALLKERLSQQLALRGVEADILGFESGEAFLAAEKERRFSAAFLDIYMEGLSGMDAAKELRKTDTDCLLIFTTTSTDHALEGFQVRALHYLVKPFSEEELSGLLTEMLAKLPRPEPVLTAKVSGSDVRLRYRDIISAEHFAHRINIRTTAGKTLATRQSFKAFTEPLKKDPRFFVCGRGVIVNLEHAADFRDAAFCMTDGSRVYVNQELLKPARQAFMEFLLQGERMR</sequence>
<keyword evidence="2 8" id="KW-0597">Phosphoprotein</keyword>
<evidence type="ECO:0000256" key="3">
    <source>
        <dbReference type="ARBA" id="ARBA00023012"/>
    </source>
</evidence>
<dbReference type="InterPro" id="IPR007492">
    <property type="entry name" value="LytTR_DNA-bd_dom"/>
</dbReference>
<dbReference type="InterPro" id="IPR011006">
    <property type="entry name" value="CheY-like_superfamily"/>
</dbReference>
<evidence type="ECO:0000313" key="11">
    <source>
        <dbReference type="EMBL" id="KGF54362.1"/>
    </source>
</evidence>
<keyword evidence="4" id="KW-0805">Transcription regulation</keyword>